<accession>A0A4Y2I454</accession>
<reference evidence="1 2" key="1">
    <citation type="journal article" date="2019" name="Sci. Rep.">
        <title>Orb-weaving spider Araneus ventricosus genome elucidates the spidroin gene catalogue.</title>
        <authorList>
            <person name="Kono N."/>
            <person name="Nakamura H."/>
            <person name="Ohtoshi R."/>
            <person name="Moran D.A.P."/>
            <person name="Shinohara A."/>
            <person name="Yoshida Y."/>
            <person name="Fujiwara M."/>
            <person name="Mori M."/>
            <person name="Tomita M."/>
            <person name="Arakawa K."/>
        </authorList>
    </citation>
    <scope>NUCLEOTIDE SEQUENCE [LARGE SCALE GENOMIC DNA]</scope>
</reference>
<keyword evidence="2" id="KW-1185">Reference proteome</keyword>
<sequence length="100" mass="11449">MALAQTTDEELQTLLKSNTSLELQLLPIDNECALYCDTSTNRIRPYVPQEFRKRVFDAIHSLLASWYKGHFAVFAIPICIEKYGSGHNDMLQGLFRLSKI</sequence>
<proteinExistence type="predicted"/>
<dbReference type="AlphaFoldDB" id="A0A4Y2I454"/>
<dbReference type="Proteomes" id="UP000499080">
    <property type="component" value="Unassembled WGS sequence"/>
</dbReference>
<organism evidence="1 2">
    <name type="scientific">Araneus ventricosus</name>
    <name type="common">Orbweaver spider</name>
    <name type="synonym">Epeira ventricosa</name>
    <dbReference type="NCBI Taxonomy" id="182803"/>
    <lineage>
        <taxon>Eukaryota</taxon>
        <taxon>Metazoa</taxon>
        <taxon>Ecdysozoa</taxon>
        <taxon>Arthropoda</taxon>
        <taxon>Chelicerata</taxon>
        <taxon>Arachnida</taxon>
        <taxon>Araneae</taxon>
        <taxon>Araneomorphae</taxon>
        <taxon>Entelegynae</taxon>
        <taxon>Araneoidea</taxon>
        <taxon>Araneidae</taxon>
        <taxon>Araneus</taxon>
    </lineage>
</organism>
<dbReference type="EMBL" id="BGPR01002373">
    <property type="protein sequence ID" value="GBM72365.1"/>
    <property type="molecule type" value="Genomic_DNA"/>
</dbReference>
<protein>
    <submittedName>
        <fullName evidence="1">Uncharacterized protein</fullName>
    </submittedName>
</protein>
<dbReference type="OrthoDB" id="422540at2759"/>
<comment type="caution">
    <text evidence="1">The sequence shown here is derived from an EMBL/GenBank/DDBJ whole genome shotgun (WGS) entry which is preliminary data.</text>
</comment>
<name>A0A4Y2I454_ARAVE</name>
<gene>
    <name evidence="1" type="ORF">AVEN_178042_1</name>
</gene>
<evidence type="ECO:0000313" key="1">
    <source>
        <dbReference type="EMBL" id="GBM72365.1"/>
    </source>
</evidence>
<evidence type="ECO:0000313" key="2">
    <source>
        <dbReference type="Proteomes" id="UP000499080"/>
    </source>
</evidence>